<evidence type="ECO:0000313" key="3">
    <source>
        <dbReference type="Proteomes" id="UP000299084"/>
    </source>
</evidence>
<dbReference type="InterPro" id="IPR029058">
    <property type="entry name" value="AB_hydrolase_fold"/>
</dbReference>
<dbReference type="Pfam" id="PF05057">
    <property type="entry name" value="DUF676"/>
    <property type="match status" value="1"/>
</dbReference>
<dbReference type="Proteomes" id="UP000299084">
    <property type="component" value="Unassembled WGS sequence"/>
</dbReference>
<organism evidence="2 3">
    <name type="scientific">Camelus dromedarius</name>
    <name type="common">Dromedary</name>
    <name type="synonym">Arabian camel</name>
    <dbReference type="NCBI Taxonomy" id="9838"/>
    <lineage>
        <taxon>Eukaryota</taxon>
        <taxon>Metazoa</taxon>
        <taxon>Chordata</taxon>
        <taxon>Craniata</taxon>
        <taxon>Vertebrata</taxon>
        <taxon>Euteleostomi</taxon>
        <taxon>Mammalia</taxon>
        <taxon>Eutheria</taxon>
        <taxon>Laurasiatheria</taxon>
        <taxon>Artiodactyla</taxon>
        <taxon>Tylopoda</taxon>
        <taxon>Camelidae</taxon>
        <taxon>Camelus</taxon>
    </lineage>
</organism>
<dbReference type="PANTHER" id="PTHR12482">
    <property type="entry name" value="LIPASE ROG1-RELATED-RELATED"/>
    <property type="match status" value="1"/>
</dbReference>
<dbReference type="AlphaFoldDB" id="A0A5N4DX45"/>
<evidence type="ECO:0000259" key="1">
    <source>
        <dbReference type="Pfam" id="PF05057"/>
    </source>
</evidence>
<proteinExistence type="predicted"/>
<gene>
    <name evidence="2" type="ORF">Cadr_000009891</name>
</gene>
<dbReference type="SUPFAM" id="SSF53474">
    <property type="entry name" value="alpha/beta-Hydrolases"/>
    <property type="match status" value="1"/>
</dbReference>
<feature type="domain" description="DUF676" evidence="1">
    <location>
        <begin position="125"/>
        <end position="221"/>
    </location>
</feature>
<dbReference type="Gene3D" id="3.40.50.1820">
    <property type="entry name" value="alpha/beta hydrolase"/>
    <property type="match status" value="1"/>
</dbReference>
<evidence type="ECO:0000313" key="2">
    <source>
        <dbReference type="EMBL" id="KAB1275748.1"/>
    </source>
</evidence>
<name>A0A5N4DX45_CAMDR</name>
<protein>
    <submittedName>
        <fullName evidence="2">Protein FAM135A</fullName>
    </submittedName>
</protein>
<comment type="caution">
    <text evidence="2">The sequence shown here is derived from an EMBL/GenBank/DDBJ whole genome shotgun (WGS) entry which is preliminary data.</text>
</comment>
<sequence>MFSKDTFTIFCFSFLQAREELKQLKLPGFMYSEVPLLASSVPYFSVEEEDRSEDGVHLIVCVHGLDGNSADLRLVKTYIELGLPGGRIDFLMSERNQNDTFADFDSMTDRLLDEIIQYIQIYSLTVSKIRLHTFLSLSGPHLGTLYNSSALVNTGLWFMQKWKKSGSLLQLTCRDHSDPRQTFLYKLSKKAGLHYFKNVVLVGSLQDRYVPYHSARIEMCKTALKDKQSGQIYSEMIHNLLRPVLLSKDCNLVRYNVINALPNTADSLIGRAAHIAVLDSEIFLEKFFLVAALKYFQ</sequence>
<reference evidence="2 3" key="1">
    <citation type="journal article" date="2019" name="Mol. Ecol. Resour.">
        <title>Improving Illumina assemblies with Hi-C and long reads: an example with the North African dromedary.</title>
        <authorList>
            <person name="Elbers J.P."/>
            <person name="Rogers M.F."/>
            <person name="Perelman P.L."/>
            <person name="Proskuryakova A.A."/>
            <person name="Serdyukova N.A."/>
            <person name="Johnson W.E."/>
            <person name="Horin P."/>
            <person name="Corander J."/>
            <person name="Murphy D."/>
            <person name="Burger P.A."/>
        </authorList>
    </citation>
    <scope>NUCLEOTIDE SEQUENCE [LARGE SCALE GENOMIC DNA]</scope>
    <source>
        <strain evidence="2">Drom800</strain>
        <tissue evidence="2">Blood</tissue>
    </source>
</reference>
<dbReference type="InterPro" id="IPR007751">
    <property type="entry name" value="DUF676_lipase-like"/>
</dbReference>
<accession>A0A5N4DX45</accession>
<keyword evidence="3" id="KW-1185">Reference proteome</keyword>
<dbReference type="PANTHER" id="PTHR12482:SF40">
    <property type="entry name" value="PROTEIN FAM135A"/>
    <property type="match status" value="1"/>
</dbReference>
<dbReference type="InterPro" id="IPR044294">
    <property type="entry name" value="Lipase-like"/>
</dbReference>
<dbReference type="EMBL" id="JWIN03000008">
    <property type="protein sequence ID" value="KAB1275748.1"/>
    <property type="molecule type" value="Genomic_DNA"/>
</dbReference>